<keyword evidence="2" id="KW-1185">Reference proteome</keyword>
<organism evidence="1 2">
    <name type="scientific">Compostimonas suwonensis</name>
    <dbReference type="NCBI Taxonomy" id="1048394"/>
    <lineage>
        <taxon>Bacteria</taxon>
        <taxon>Bacillati</taxon>
        <taxon>Actinomycetota</taxon>
        <taxon>Actinomycetes</taxon>
        <taxon>Micrococcales</taxon>
        <taxon>Microbacteriaceae</taxon>
        <taxon>Compostimonas</taxon>
    </lineage>
</organism>
<dbReference type="Proteomes" id="UP000230161">
    <property type="component" value="Unassembled WGS sequence"/>
</dbReference>
<proteinExistence type="predicted"/>
<accession>A0A2M9C3F2</accession>
<comment type="caution">
    <text evidence="1">The sequence shown here is derived from an EMBL/GenBank/DDBJ whole genome shotgun (WGS) entry which is preliminary data.</text>
</comment>
<name>A0A2M9C3F2_9MICO</name>
<dbReference type="RefSeq" id="WP_100343002.1">
    <property type="nucleotide sequence ID" value="NZ_PGFB01000001.1"/>
</dbReference>
<dbReference type="InterPro" id="IPR036412">
    <property type="entry name" value="HAD-like_sf"/>
</dbReference>
<dbReference type="EMBL" id="PGFB01000001">
    <property type="protein sequence ID" value="PJJ65065.1"/>
    <property type="molecule type" value="Genomic_DNA"/>
</dbReference>
<dbReference type="SUPFAM" id="SSF56784">
    <property type="entry name" value="HAD-like"/>
    <property type="match status" value="1"/>
</dbReference>
<evidence type="ECO:0000313" key="2">
    <source>
        <dbReference type="Proteomes" id="UP000230161"/>
    </source>
</evidence>
<evidence type="ECO:0000313" key="1">
    <source>
        <dbReference type="EMBL" id="PJJ65065.1"/>
    </source>
</evidence>
<dbReference type="AlphaFoldDB" id="A0A2M9C3F2"/>
<evidence type="ECO:0008006" key="3">
    <source>
        <dbReference type="Google" id="ProtNLM"/>
    </source>
</evidence>
<sequence length="313" mass="33379">MTGVADAATAGTSPDTVPLLGLLLDVDGPIASPVTRSINIPSITGDLVTLAAAGIPVVFNTGRSDEFLIREVVAPLVAAGLPTGARVFAVCEKGAVWFAITPEGAGEIRLDEGLAVPADYGRAIEGLVGERYSQYVFYDHTKRAMVSVEQRKDVAAPVYHAMRDSFDADAFAELQRFGLGARWNETEAPDANGRIDIRIDPTIISTDIESVRLGKDLGAQRAIEMLEPGGPLPRSWRTVGDSRSDYAMADWLHEHGHDVAHVDVRPADGVPSKPYPVLTAGELIHDDAGAAFLRRWVAMVAGEARDDEGVGSN</sequence>
<protein>
    <recommendedName>
        <fullName evidence="3">Hydroxymethylpyrimidine pyrophosphatase-like HAD family hydrolase</fullName>
    </recommendedName>
</protein>
<dbReference type="OrthoDB" id="4925391at2"/>
<reference evidence="1 2" key="1">
    <citation type="submission" date="2017-11" db="EMBL/GenBank/DDBJ databases">
        <title>Genomic Encyclopedia of Archaeal and Bacterial Type Strains, Phase II (KMG-II): From Individual Species to Whole Genera.</title>
        <authorList>
            <person name="Goeker M."/>
        </authorList>
    </citation>
    <scope>NUCLEOTIDE SEQUENCE [LARGE SCALE GENOMIC DNA]</scope>
    <source>
        <strain evidence="1 2">DSM 25625</strain>
    </source>
</reference>
<gene>
    <name evidence="1" type="ORF">CLV54_0092</name>
</gene>